<protein>
    <recommendedName>
        <fullName evidence="4">Glycosyltransferase</fullName>
        <ecNumber evidence="4">2.4.1.-</ecNumber>
    </recommendedName>
</protein>
<organism evidence="6 7">
    <name type="scientific">Rhynchospora breviuscula</name>
    <dbReference type="NCBI Taxonomy" id="2022672"/>
    <lineage>
        <taxon>Eukaryota</taxon>
        <taxon>Viridiplantae</taxon>
        <taxon>Streptophyta</taxon>
        <taxon>Embryophyta</taxon>
        <taxon>Tracheophyta</taxon>
        <taxon>Spermatophyta</taxon>
        <taxon>Magnoliopsida</taxon>
        <taxon>Liliopsida</taxon>
        <taxon>Poales</taxon>
        <taxon>Cyperaceae</taxon>
        <taxon>Cyperoideae</taxon>
        <taxon>Rhynchosporeae</taxon>
        <taxon>Rhynchospora</taxon>
    </lineage>
</organism>
<evidence type="ECO:0000313" key="7">
    <source>
        <dbReference type="Proteomes" id="UP001151287"/>
    </source>
</evidence>
<evidence type="ECO:0000256" key="3">
    <source>
        <dbReference type="RuleBase" id="RU003718"/>
    </source>
</evidence>
<dbReference type="SUPFAM" id="SSF53756">
    <property type="entry name" value="UDP-Glycosyltransferase/glycogen phosphorylase"/>
    <property type="match status" value="1"/>
</dbReference>
<name>A0A9Q0C8G0_9POAL</name>
<dbReference type="Gene3D" id="3.40.50.2000">
    <property type="entry name" value="Glycogen Phosphorylase B"/>
    <property type="match status" value="2"/>
</dbReference>
<dbReference type="CDD" id="cd03784">
    <property type="entry name" value="GT1_Gtf-like"/>
    <property type="match status" value="1"/>
</dbReference>
<keyword evidence="3" id="KW-0328">Glycosyltransferase</keyword>
<evidence type="ECO:0000256" key="2">
    <source>
        <dbReference type="ARBA" id="ARBA00022679"/>
    </source>
</evidence>
<comment type="caution">
    <text evidence="6">The sequence shown here is derived from an EMBL/GenBank/DDBJ whole genome shotgun (WGS) entry which is preliminary data.</text>
</comment>
<dbReference type="FunFam" id="3.40.50.2000:FF:000047">
    <property type="entry name" value="Glycosyltransferase"/>
    <property type="match status" value="1"/>
</dbReference>
<evidence type="ECO:0000259" key="5">
    <source>
        <dbReference type="Pfam" id="PF26168"/>
    </source>
</evidence>
<dbReference type="PANTHER" id="PTHR48047">
    <property type="entry name" value="GLYCOSYLTRANSFERASE"/>
    <property type="match status" value="1"/>
</dbReference>
<evidence type="ECO:0000313" key="6">
    <source>
        <dbReference type="EMBL" id="KAJ1689215.1"/>
    </source>
</evidence>
<dbReference type="EC" id="2.4.1.-" evidence="4"/>
<sequence length="507" mass="56959">MNGAFNHVPPMQRPHFVLVPQMAQGHTIPMIDMAYILAGHGAVVTFVTTPLNAARIESIIQHIRDSQLPIQFVPLPFKGTEVGLPEGCESVDSLPLGLKQLSTFVEASLQLQDPLISYLRENDLPPSCVISDMTHPWTGAVAREFGVPRLSFIGFSAFSSLVRYLINIHKVYDNVVDDFEPVPIPGFPHPLELPKTRSTLSFYASGERIFNMVKEEESKNIGVIVNTFQDLEPLYIKSYENTMAKKVWSIGPMCLFNKDMTTVASRGEKASIDVDRCLQWLDSMQNRSVIYVSFGSLVRSMPLQLIEIGLGLEASKKPFIWVIKAAEKMSEIEQWLIEENFEERVKDRGLIIRGWAPQVMILSHNAIGGFMTHCGWNSTIEGICAGVPMLTWPHFAEQFLNEVLVVDILKIGIRIGVMSSVTWGSEKSDEVKIKRNEVEKKVLELLTEGEGGLERRLKASELGKMAKMAMEEGGSSYNNIELLIHEIKERMHRNKDKTQTCKSLCLK</sequence>
<dbReference type="Pfam" id="PF26168">
    <property type="entry name" value="Glyco_transf_N"/>
    <property type="match status" value="1"/>
</dbReference>
<dbReference type="Proteomes" id="UP001151287">
    <property type="component" value="Unassembled WGS sequence"/>
</dbReference>
<dbReference type="InterPro" id="IPR002213">
    <property type="entry name" value="UDP_glucos_trans"/>
</dbReference>
<dbReference type="PROSITE" id="PS00375">
    <property type="entry name" value="UDPGT"/>
    <property type="match status" value="1"/>
</dbReference>
<evidence type="ECO:0000256" key="4">
    <source>
        <dbReference type="RuleBase" id="RU362057"/>
    </source>
</evidence>
<dbReference type="Pfam" id="PF00201">
    <property type="entry name" value="UDPGT"/>
    <property type="match status" value="1"/>
</dbReference>
<dbReference type="GO" id="GO:0035251">
    <property type="term" value="F:UDP-glucosyltransferase activity"/>
    <property type="evidence" value="ECO:0007669"/>
    <property type="project" value="TreeGrafter"/>
</dbReference>
<feature type="domain" description="Glycosyltransferase N-terminal" evidence="5">
    <location>
        <begin position="17"/>
        <end position="253"/>
    </location>
</feature>
<dbReference type="EMBL" id="JAMQYH010000004">
    <property type="protein sequence ID" value="KAJ1689215.1"/>
    <property type="molecule type" value="Genomic_DNA"/>
</dbReference>
<comment type="similarity">
    <text evidence="1 3">Belongs to the UDP-glycosyltransferase family.</text>
</comment>
<dbReference type="PANTHER" id="PTHR48047:SF182">
    <property type="entry name" value="GLYCOSYLTRANSFERASE"/>
    <property type="match status" value="1"/>
</dbReference>
<proteinExistence type="inferred from homology"/>
<keyword evidence="2 3" id="KW-0808">Transferase</keyword>
<dbReference type="InterPro" id="IPR058980">
    <property type="entry name" value="Glyco_transf_N"/>
</dbReference>
<keyword evidence="7" id="KW-1185">Reference proteome</keyword>
<dbReference type="AlphaFoldDB" id="A0A9Q0C8G0"/>
<reference evidence="6" key="1">
    <citation type="journal article" date="2022" name="Cell">
        <title>Repeat-based holocentromeres influence genome architecture and karyotype evolution.</title>
        <authorList>
            <person name="Hofstatter P.G."/>
            <person name="Thangavel G."/>
            <person name="Lux T."/>
            <person name="Neumann P."/>
            <person name="Vondrak T."/>
            <person name="Novak P."/>
            <person name="Zhang M."/>
            <person name="Costa L."/>
            <person name="Castellani M."/>
            <person name="Scott A."/>
            <person name="Toegelov H."/>
            <person name="Fuchs J."/>
            <person name="Mata-Sucre Y."/>
            <person name="Dias Y."/>
            <person name="Vanzela A.L.L."/>
            <person name="Huettel B."/>
            <person name="Almeida C.C.S."/>
            <person name="Simkova H."/>
            <person name="Souza G."/>
            <person name="Pedrosa-Harand A."/>
            <person name="Macas J."/>
            <person name="Mayer K.F.X."/>
            <person name="Houben A."/>
            <person name="Marques A."/>
        </authorList>
    </citation>
    <scope>NUCLEOTIDE SEQUENCE</scope>
    <source>
        <strain evidence="6">RhyBre1mFocal</strain>
    </source>
</reference>
<gene>
    <name evidence="6" type="ORF">LUZ63_013370</name>
</gene>
<accession>A0A9Q0C8G0</accession>
<evidence type="ECO:0000256" key="1">
    <source>
        <dbReference type="ARBA" id="ARBA00009995"/>
    </source>
</evidence>
<dbReference type="OrthoDB" id="5835829at2759"/>
<dbReference type="InterPro" id="IPR035595">
    <property type="entry name" value="UDP_glycos_trans_CS"/>
</dbReference>